<proteinExistence type="inferred from homology"/>
<dbReference type="CDD" id="cd06171">
    <property type="entry name" value="Sigma70_r4"/>
    <property type="match status" value="1"/>
</dbReference>
<dbReference type="InterPro" id="IPR014284">
    <property type="entry name" value="RNA_pol_sigma-70_dom"/>
</dbReference>
<dbReference type="SUPFAM" id="SSF88659">
    <property type="entry name" value="Sigma3 and sigma4 domains of RNA polymerase sigma factors"/>
    <property type="match status" value="1"/>
</dbReference>
<comment type="similarity">
    <text evidence="1">Belongs to the sigma-70 factor family. ECF subfamily.</text>
</comment>
<feature type="domain" description="RNA polymerase sigma-70 region 4" evidence="5">
    <location>
        <begin position="127"/>
        <end position="176"/>
    </location>
</feature>
<evidence type="ECO:0000256" key="3">
    <source>
        <dbReference type="ARBA" id="ARBA00023082"/>
    </source>
</evidence>
<dbReference type="InterPro" id="IPR036388">
    <property type="entry name" value="WH-like_DNA-bd_sf"/>
</dbReference>
<gene>
    <name evidence="6" type="ORF">HZF24_15375</name>
</gene>
<dbReference type="AlphaFoldDB" id="A0A974BLT3"/>
<evidence type="ECO:0000256" key="4">
    <source>
        <dbReference type="ARBA" id="ARBA00023163"/>
    </source>
</evidence>
<evidence type="ECO:0000256" key="2">
    <source>
        <dbReference type="ARBA" id="ARBA00023015"/>
    </source>
</evidence>
<dbReference type="InterPro" id="IPR039425">
    <property type="entry name" value="RNA_pol_sigma-70-like"/>
</dbReference>
<dbReference type="GO" id="GO:0006352">
    <property type="term" value="P:DNA-templated transcription initiation"/>
    <property type="evidence" value="ECO:0007669"/>
    <property type="project" value="InterPro"/>
</dbReference>
<dbReference type="InterPro" id="IPR013325">
    <property type="entry name" value="RNA_pol_sigma_r2"/>
</dbReference>
<sequence length="188" mass="22131">MIIIFFNNLTDEQKELINKIFSDMNALFYYISYGILKNQIDAEDAVAQTFLNISGNIEKISNFSCPEMRSYCVVILKNESINILRKSSKYISDEDIDNLYQNSNKDKTYNLEEEFLKTADKEILKSCISRLSEDEKNLIYLRFLNEFSFKQISELFDITEEAAKKRSQRILKKLRAYYEEGDKVVQND</sequence>
<keyword evidence="7" id="KW-1185">Reference proteome</keyword>
<organism evidence="6 7">
    <name type="scientific">Sedimentibacter hydroxybenzoicus DSM 7310</name>
    <dbReference type="NCBI Taxonomy" id="1123245"/>
    <lineage>
        <taxon>Bacteria</taxon>
        <taxon>Bacillati</taxon>
        <taxon>Bacillota</taxon>
        <taxon>Tissierellia</taxon>
        <taxon>Sedimentibacter</taxon>
    </lineage>
</organism>
<protein>
    <submittedName>
        <fullName evidence="6">Sigma-70 family RNA polymerase sigma factor</fullName>
    </submittedName>
</protein>
<dbReference type="InterPro" id="IPR007630">
    <property type="entry name" value="RNA_pol_sigma70_r4"/>
</dbReference>
<evidence type="ECO:0000313" key="6">
    <source>
        <dbReference type="EMBL" id="NYB75528.1"/>
    </source>
</evidence>
<dbReference type="InterPro" id="IPR013324">
    <property type="entry name" value="RNA_pol_sigma_r3/r4-like"/>
</dbReference>
<evidence type="ECO:0000259" key="5">
    <source>
        <dbReference type="Pfam" id="PF04545"/>
    </source>
</evidence>
<keyword evidence="2" id="KW-0805">Transcription regulation</keyword>
<dbReference type="EMBL" id="JACBNQ010000023">
    <property type="protein sequence ID" value="NYB75528.1"/>
    <property type="molecule type" value="Genomic_DNA"/>
</dbReference>
<dbReference type="Proteomes" id="UP000611629">
    <property type="component" value="Unassembled WGS sequence"/>
</dbReference>
<dbReference type="RefSeq" id="WP_179239235.1">
    <property type="nucleotide sequence ID" value="NZ_JACBNQ010000023.1"/>
</dbReference>
<dbReference type="Pfam" id="PF04545">
    <property type="entry name" value="Sigma70_r4"/>
    <property type="match status" value="1"/>
</dbReference>
<dbReference type="Gene3D" id="1.10.10.10">
    <property type="entry name" value="Winged helix-like DNA-binding domain superfamily/Winged helix DNA-binding domain"/>
    <property type="match status" value="1"/>
</dbReference>
<accession>A0A974BLT3</accession>
<reference evidence="6" key="1">
    <citation type="submission" date="2020-07" db="EMBL/GenBank/DDBJ databases">
        <title>Genomic analysis of a strain of Sedimentibacter Hydroxybenzoicus DSM7310.</title>
        <authorList>
            <person name="Ma S."/>
        </authorList>
    </citation>
    <scope>NUCLEOTIDE SEQUENCE</scope>
    <source>
        <strain evidence="6">DSM 7310</strain>
    </source>
</reference>
<name>A0A974BLT3_SEDHY</name>
<dbReference type="NCBIfam" id="TIGR02937">
    <property type="entry name" value="sigma70-ECF"/>
    <property type="match status" value="1"/>
</dbReference>
<evidence type="ECO:0000256" key="1">
    <source>
        <dbReference type="ARBA" id="ARBA00010641"/>
    </source>
</evidence>
<comment type="caution">
    <text evidence="6">The sequence shown here is derived from an EMBL/GenBank/DDBJ whole genome shotgun (WGS) entry which is preliminary data.</text>
</comment>
<dbReference type="Gene3D" id="1.10.1740.10">
    <property type="match status" value="1"/>
</dbReference>
<dbReference type="PANTHER" id="PTHR43133">
    <property type="entry name" value="RNA POLYMERASE ECF-TYPE SIGMA FACTO"/>
    <property type="match status" value="1"/>
</dbReference>
<keyword evidence="4" id="KW-0804">Transcription</keyword>
<dbReference type="SUPFAM" id="SSF88946">
    <property type="entry name" value="Sigma2 domain of RNA polymerase sigma factors"/>
    <property type="match status" value="1"/>
</dbReference>
<dbReference type="PANTHER" id="PTHR43133:SF60">
    <property type="entry name" value="RNA POLYMERASE SIGMA FACTOR SIGV"/>
    <property type="match status" value="1"/>
</dbReference>
<keyword evidence="3" id="KW-0731">Sigma factor</keyword>
<dbReference type="GO" id="GO:0016987">
    <property type="term" value="F:sigma factor activity"/>
    <property type="evidence" value="ECO:0007669"/>
    <property type="project" value="UniProtKB-KW"/>
</dbReference>
<evidence type="ECO:0000313" key="7">
    <source>
        <dbReference type="Proteomes" id="UP000611629"/>
    </source>
</evidence>